<dbReference type="STRING" id="661478.OP10G_4717"/>
<reference evidence="5 6" key="1">
    <citation type="journal article" date="2014" name="PLoS ONE">
        <title>The first complete genome sequence of the class fimbriimonadia in the phylum armatimonadetes.</title>
        <authorList>
            <person name="Hu Z.Y."/>
            <person name="Wang Y.Z."/>
            <person name="Im W.T."/>
            <person name="Wang S.Y."/>
            <person name="Zhao G.P."/>
            <person name="Zheng H.J."/>
            <person name="Quan Z.X."/>
        </authorList>
    </citation>
    <scope>NUCLEOTIDE SEQUENCE [LARGE SCALE GENOMIC DNA]</scope>
    <source>
        <strain evidence="5">Gsoil 348</strain>
    </source>
</reference>
<dbReference type="GO" id="GO:0008977">
    <property type="term" value="F:prephenate dehydrogenase (NAD+) activity"/>
    <property type="evidence" value="ECO:0007669"/>
    <property type="project" value="InterPro"/>
</dbReference>
<dbReference type="Pfam" id="PF20463">
    <property type="entry name" value="PDH_C"/>
    <property type="match status" value="1"/>
</dbReference>
<dbReference type="InterPro" id="IPR046825">
    <property type="entry name" value="PDH_C"/>
</dbReference>
<accession>A0A068NYF7</accession>
<dbReference type="Gene3D" id="1.10.3660.10">
    <property type="entry name" value="6-phosphogluconate dehydrogenase C-terminal like domain"/>
    <property type="match status" value="1"/>
</dbReference>
<evidence type="ECO:0000256" key="2">
    <source>
        <dbReference type="ARBA" id="ARBA00023002"/>
    </source>
</evidence>
<dbReference type="PROSITE" id="PS51176">
    <property type="entry name" value="PDH_ADH"/>
    <property type="match status" value="1"/>
</dbReference>
<dbReference type="AlphaFoldDB" id="A0A068NYF7"/>
<dbReference type="GO" id="GO:0006571">
    <property type="term" value="P:tyrosine biosynthetic process"/>
    <property type="evidence" value="ECO:0007669"/>
    <property type="project" value="InterPro"/>
</dbReference>
<keyword evidence="2" id="KW-0560">Oxidoreductase</keyword>
<dbReference type="GO" id="GO:0070403">
    <property type="term" value="F:NAD+ binding"/>
    <property type="evidence" value="ECO:0007669"/>
    <property type="project" value="InterPro"/>
</dbReference>
<dbReference type="InterPro" id="IPR046826">
    <property type="entry name" value="PDH_N"/>
</dbReference>
<dbReference type="GO" id="GO:0004665">
    <property type="term" value="F:prephenate dehydrogenase (NADP+) activity"/>
    <property type="evidence" value="ECO:0007669"/>
    <property type="project" value="InterPro"/>
</dbReference>
<dbReference type="SUPFAM" id="SSF48179">
    <property type="entry name" value="6-phosphogluconate dehydrogenase C-terminal domain-like"/>
    <property type="match status" value="1"/>
</dbReference>
<organism evidence="5 6">
    <name type="scientific">Fimbriimonas ginsengisoli Gsoil 348</name>
    <dbReference type="NCBI Taxonomy" id="661478"/>
    <lineage>
        <taxon>Bacteria</taxon>
        <taxon>Bacillati</taxon>
        <taxon>Armatimonadota</taxon>
        <taxon>Fimbriimonadia</taxon>
        <taxon>Fimbriimonadales</taxon>
        <taxon>Fimbriimonadaceae</taxon>
        <taxon>Fimbriimonas</taxon>
    </lineage>
</organism>
<comment type="similarity">
    <text evidence="1">Belongs to the prephenate/arogenate dehydrogenase family.</text>
</comment>
<dbReference type="Proteomes" id="UP000027982">
    <property type="component" value="Chromosome"/>
</dbReference>
<feature type="domain" description="Prephenate/arogenate dehydrogenase" evidence="4">
    <location>
        <begin position="1"/>
        <end position="272"/>
    </location>
</feature>
<dbReference type="SUPFAM" id="SSF51735">
    <property type="entry name" value="NAD(P)-binding Rossmann-fold domains"/>
    <property type="match status" value="1"/>
</dbReference>
<protein>
    <submittedName>
        <fullName evidence="5">Prephenate dehydrogenase</fullName>
    </submittedName>
</protein>
<dbReference type="Pfam" id="PF02153">
    <property type="entry name" value="PDH_N"/>
    <property type="match status" value="1"/>
</dbReference>
<dbReference type="HOGENOM" id="CLU_055968_0_0_0"/>
<dbReference type="PANTHER" id="PTHR21363:SF0">
    <property type="entry name" value="PREPHENATE DEHYDROGENASE [NADP(+)]"/>
    <property type="match status" value="1"/>
</dbReference>
<evidence type="ECO:0000259" key="4">
    <source>
        <dbReference type="PROSITE" id="PS51176"/>
    </source>
</evidence>
<dbReference type="KEGG" id="fgi:OP10G_4717"/>
<name>A0A068NYF7_FIMGI</name>
<dbReference type="eggNOG" id="COG0287">
    <property type="taxonomic scope" value="Bacteria"/>
</dbReference>
<evidence type="ECO:0000313" key="5">
    <source>
        <dbReference type="EMBL" id="AIE88085.1"/>
    </source>
</evidence>
<dbReference type="OrthoDB" id="9802008at2"/>
<feature type="coiled-coil region" evidence="3">
    <location>
        <begin position="227"/>
        <end position="254"/>
    </location>
</feature>
<evidence type="ECO:0000256" key="3">
    <source>
        <dbReference type="SAM" id="Coils"/>
    </source>
</evidence>
<dbReference type="EMBL" id="CP007139">
    <property type="protein sequence ID" value="AIE88085.1"/>
    <property type="molecule type" value="Genomic_DNA"/>
</dbReference>
<dbReference type="InterPro" id="IPR050812">
    <property type="entry name" value="Preph/Arog_dehydrog"/>
</dbReference>
<gene>
    <name evidence="5" type="ORF">OP10G_4717</name>
</gene>
<proteinExistence type="inferred from homology"/>
<sequence>MKVGVVGLGLIGGSIGLALRDPSREILGFDPSEANAKLALDRFCVDRLAPLEEVAKAEIVFVAAPPLHVIAVLDQIAKLRGEQTVVTDCTSVKAEVAAWAVRTGAPWFVGGHPMAGHEKSGPGFASSWMFRNARWILTPVKATDKAAVKQVEELVRAMGAVPVRAKPDAHDRQVAILSHLPHAFASVLVTLGEELERTDVAAGSWRDLTRVGGVDPDLWSQILLGNRTELTKVLEDAERELAALREALQTDDRKAVRAILERSRIAKKKQEA</sequence>
<evidence type="ECO:0000313" key="6">
    <source>
        <dbReference type="Proteomes" id="UP000027982"/>
    </source>
</evidence>
<dbReference type="RefSeq" id="WP_025228049.1">
    <property type="nucleotide sequence ID" value="NZ_CP007139.1"/>
</dbReference>
<evidence type="ECO:0000256" key="1">
    <source>
        <dbReference type="ARBA" id="ARBA00007964"/>
    </source>
</evidence>
<dbReference type="PANTHER" id="PTHR21363">
    <property type="entry name" value="PREPHENATE DEHYDROGENASE"/>
    <property type="match status" value="1"/>
</dbReference>
<keyword evidence="6" id="KW-1185">Reference proteome</keyword>
<dbReference type="InterPro" id="IPR003099">
    <property type="entry name" value="Prephen_DH"/>
</dbReference>
<dbReference type="Gene3D" id="3.40.50.720">
    <property type="entry name" value="NAD(P)-binding Rossmann-like Domain"/>
    <property type="match status" value="1"/>
</dbReference>
<keyword evidence="3" id="KW-0175">Coiled coil</keyword>
<dbReference type="InterPro" id="IPR008927">
    <property type="entry name" value="6-PGluconate_DH-like_C_sf"/>
</dbReference>
<dbReference type="InterPro" id="IPR036291">
    <property type="entry name" value="NAD(P)-bd_dom_sf"/>
</dbReference>